<dbReference type="EMBL" id="JAGFBR010000009">
    <property type="protein sequence ID" value="KAH0461009.1"/>
    <property type="molecule type" value="Genomic_DNA"/>
</dbReference>
<gene>
    <name evidence="2" type="ORF">IEQ34_008584</name>
</gene>
<accession>A0AAV7GGZ0</accession>
<keyword evidence="3" id="KW-1185">Reference proteome</keyword>
<protein>
    <submittedName>
        <fullName evidence="2">Uncharacterized protein</fullName>
    </submittedName>
</protein>
<dbReference type="AlphaFoldDB" id="A0AAV7GGZ0"/>
<sequence>MTKATDYVNPANKPKLNPTKTYSIKKRSNNQRGSSSLVPLAAALDGGAPEKEASRLRWCPCASGT</sequence>
<reference evidence="2 3" key="1">
    <citation type="journal article" date="2021" name="Hortic Res">
        <title>Chromosome-scale assembly of the Dendrobium chrysotoxum genome enhances the understanding of orchid evolution.</title>
        <authorList>
            <person name="Zhang Y."/>
            <person name="Zhang G.Q."/>
            <person name="Zhang D."/>
            <person name="Liu X.D."/>
            <person name="Xu X.Y."/>
            <person name="Sun W.H."/>
            <person name="Yu X."/>
            <person name="Zhu X."/>
            <person name="Wang Z.W."/>
            <person name="Zhao X."/>
            <person name="Zhong W.Y."/>
            <person name="Chen H."/>
            <person name="Yin W.L."/>
            <person name="Huang T."/>
            <person name="Niu S.C."/>
            <person name="Liu Z.J."/>
        </authorList>
    </citation>
    <scope>NUCLEOTIDE SEQUENCE [LARGE SCALE GENOMIC DNA]</scope>
    <source>
        <strain evidence="2">Lindl</strain>
    </source>
</reference>
<comment type="caution">
    <text evidence="2">The sequence shown here is derived from an EMBL/GenBank/DDBJ whole genome shotgun (WGS) entry which is preliminary data.</text>
</comment>
<name>A0AAV7GGZ0_DENCH</name>
<organism evidence="2 3">
    <name type="scientific">Dendrobium chrysotoxum</name>
    <name type="common">Orchid</name>
    <dbReference type="NCBI Taxonomy" id="161865"/>
    <lineage>
        <taxon>Eukaryota</taxon>
        <taxon>Viridiplantae</taxon>
        <taxon>Streptophyta</taxon>
        <taxon>Embryophyta</taxon>
        <taxon>Tracheophyta</taxon>
        <taxon>Spermatophyta</taxon>
        <taxon>Magnoliopsida</taxon>
        <taxon>Liliopsida</taxon>
        <taxon>Asparagales</taxon>
        <taxon>Orchidaceae</taxon>
        <taxon>Epidendroideae</taxon>
        <taxon>Malaxideae</taxon>
        <taxon>Dendrobiinae</taxon>
        <taxon>Dendrobium</taxon>
    </lineage>
</organism>
<evidence type="ECO:0000313" key="3">
    <source>
        <dbReference type="Proteomes" id="UP000775213"/>
    </source>
</evidence>
<proteinExistence type="predicted"/>
<evidence type="ECO:0000256" key="1">
    <source>
        <dbReference type="SAM" id="MobiDB-lite"/>
    </source>
</evidence>
<feature type="region of interest" description="Disordered" evidence="1">
    <location>
        <begin position="1"/>
        <end position="37"/>
    </location>
</feature>
<evidence type="ECO:0000313" key="2">
    <source>
        <dbReference type="EMBL" id="KAH0461009.1"/>
    </source>
</evidence>
<dbReference type="Proteomes" id="UP000775213">
    <property type="component" value="Unassembled WGS sequence"/>
</dbReference>